<organism evidence="2 3">
    <name type="scientific">Pinibacter aurantiacus</name>
    <dbReference type="NCBI Taxonomy" id="2851599"/>
    <lineage>
        <taxon>Bacteria</taxon>
        <taxon>Pseudomonadati</taxon>
        <taxon>Bacteroidota</taxon>
        <taxon>Chitinophagia</taxon>
        <taxon>Chitinophagales</taxon>
        <taxon>Chitinophagaceae</taxon>
        <taxon>Pinibacter</taxon>
    </lineage>
</organism>
<dbReference type="EMBL" id="JAHSPG010000015">
    <property type="protein sequence ID" value="MBV4359408.1"/>
    <property type="molecule type" value="Genomic_DNA"/>
</dbReference>
<dbReference type="GO" id="GO:0016491">
    <property type="term" value="F:oxidoreductase activity"/>
    <property type="evidence" value="ECO:0007669"/>
    <property type="project" value="InterPro"/>
</dbReference>
<proteinExistence type="predicted"/>
<dbReference type="RefSeq" id="WP_217793536.1">
    <property type="nucleotide sequence ID" value="NZ_JAHSPG010000015.1"/>
</dbReference>
<name>A0A9E2SAC8_9BACT</name>
<dbReference type="PANTHER" id="PTHR42686">
    <property type="entry name" value="GH17980P-RELATED"/>
    <property type="match status" value="1"/>
</dbReference>
<evidence type="ECO:0000313" key="2">
    <source>
        <dbReference type="EMBL" id="MBV4359408.1"/>
    </source>
</evidence>
<gene>
    <name evidence="2" type="ORF">KTO63_19720</name>
</gene>
<comment type="caution">
    <text evidence="2">The sequence shown here is derived from an EMBL/GenBank/DDBJ whole genome shotgun (WGS) entry which is preliminary data.</text>
</comment>
<dbReference type="AlphaFoldDB" id="A0A9E2SAC8"/>
<dbReference type="Proteomes" id="UP000812270">
    <property type="component" value="Unassembled WGS sequence"/>
</dbReference>
<dbReference type="PANTHER" id="PTHR42686:SF1">
    <property type="entry name" value="GH17980P-RELATED"/>
    <property type="match status" value="1"/>
</dbReference>
<dbReference type="Pfam" id="PF00248">
    <property type="entry name" value="Aldo_ket_red"/>
    <property type="match status" value="1"/>
</dbReference>
<dbReference type="GO" id="GO:0005829">
    <property type="term" value="C:cytosol"/>
    <property type="evidence" value="ECO:0007669"/>
    <property type="project" value="TreeGrafter"/>
</dbReference>
<sequence>MHVNLPKAVMGTSTLGNLYNALSQEEKTALIEAYISLTDKPYFFDTAGKYGAGLALEALGKGLKELSISPEDVIISNKLGWYRVPLTTDEPTFEKDIWKDIKNDAVQKLGYDGILACFEQGNQLLGGYDSRFVSVHDPDEYLAAATDASDEEKRYKEILEAYRALFELKKSGKADAIGVGAKNWKSIQRLSHDIDFDWVMIANSMSIHSHPKELAQFMKSLADKNVTVINSAVFNGGFLTGGSFYNYQFVDDTTKRGQDLLSWRERFYELCKKHGLSHVAVALQFGLTAPGVKSIAVAASKPERLKATVDMVNQAVPGDFWKAMVEAGLLEEGWF</sequence>
<protein>
    <submittedName>
        <fullName evidence="2">Aldo/keto reductase</fullName>
    </submittedName>
</protein>
<dbReference type="InterPro" id="IPR020471">
    <property type="entry name" value="AKR"/>
</dbReference>
<evidence type="ECO:0000259" key="1">
    <source>
        <dbReference type="Pfam" id="PF00248"/>
    </source>
</evidence>
<reference evidence="2" key="1">
    <citation type="submission" date="2021-06" db="EMBL/GenBank/DDBJ databases">
        <authorList>
            <person name="Huq M.A."/>
        </authorList>
    </citation>
    <scope>NUCLEOTIDE SEQUENCE</scope>
    <source>
        <strain evidence="2">MAH-26</strain>
    </source>
</reference>
<accession>A0A9E2SAC8</accession>
<keyword evidence="3" id="KW-1185">Reference proteome</keyword>
<feature type="domain" description="NADP-dependent oxidoreductase" evidence="1">
    <location>
        <begin position="9"/>
        <end position="325"/>
    </location>
</feature>
<evidence type="ECO:0000313" key="3">
    <source>
        <dbReference type="Proteomes" id="UP000812270"/>
    </source>
</evidence>
<dbReference type="InterPro" id="IPR023210">
    <property type="entry name" value="NADP_OxRdtase_dom"/>
</dbReference>
<dbReference type="CDD" id="cd19152">
    <property type="entry name" value="AKR_AKR15A"/>
    <property type="match status" value="1"/>
</dbReference>